<proteinExistence type="predicted"/>
<protein>
    <submittedName>
        <fullName evidence="2">Uncharacterized protein</fullName>
    </submittedName>
</protein>
<dbReference type="EMBL" id="CP031198">
    <property type="protein sequence ID" value="QCZ53599.1"/>
    <property type="molecule type" value="Genomic_DNA"/>
</dbReference>
<sequence length="61" mass="7123">MEKEEFQNAVLTELRSLNKTLKVIASNQERHETSLSSNEFSKLVKDDIRQNMRSVEKELLS</sequence>
<name>A0A5B7Y392_LEVBR</name>
<evidence type="ECO:0000313" key="2">
    <source>
        <dbReference type="EMBL" id="QCZ53599.1"/>
    </source>
</evidence>
<reference evidence="2 3" key="1">
    <citation type="submission" date="2018-07" db="EMBL/GenBank/DDBJ databases">
        <authorList>
            <person name="Feyereisen M."/>
        </authorList>
    </citation>
    <scope>NUCLEOTIDE SEQUENCE [LARGE SCALE GENOMIC DNA]</scope>
    <source>
        <strain evidence="2 3">UCCLBBS449</strain>
    </source>
</reference>
<dbReference type="Proteomes" id="UP000307074">
    <property type="component" value="Chromosome"/>
</dbReference>
<gene>
    <name evidence="1" type="ORF">UCCLBBS449_1592</name>
    <name evidence="2" type="ORF">UCCLBBS449_1664</name>
</gene>
<organism evidence="2 3">
    <name type="scientific">Levilactobacillus brevis</name>
    <name type="common">Lactobacillus brevis</name>
    <dbReference type="NCBI Taxonomy" id="1580"/>
    <lineage>
        <taxon>Bacteria</taxon>
        <taxon>Bacillati</taxon>
        <taxon>Bacillota</taxon>
        <taxon>Bacilli</taxon>
        <taxon>Lactobacillales</taxon>
        <taxon>Lactobacillaceae</taxon>
        <taxon>Levilactobacillus</taxon>
    </lineage>
</organism>
<evidence type="ECO:0000313" key="1">
    <source>
        <dbReference type="EMBL" id="QCZ53528.1"/>
    </source>
</evidence>
<accession>A0A5B7Y392</accession>
<dbReference type="EMBL" id="CP031198">
    <property type="protein sequence ID" value="QCZ53528.1"/>
    <property type="molecule type" value="Genomic_DNA"/>
</dbReference>
<dbReference type="RefSeq" id="WP_042749412.1">
    <property type="nucleotide sequence ID" value="NZ_CP031198.1"/>
</dbReference>
<dbReference type="AlphaFoldDB" id="A0A5B7Y392"/>
<evidence type="ECO:0000313" key="3">
    <source>
        <dbReference type="Proteomes" id="UP000307074"/>
    </source>
</evidence>